<keyword evidence="8" id="KW-0520">NAD</keyword>
<dbReference type="EMBL" id="JAHQCX010000017">
    <property type="protein sequence ID" value="MBU9728194.1"/>
    <property type="molecule type" value="Genomic_DNA"/>
</dbReference>
<dbReference type="CDD" id="cd12174">
    <property type="entry name" value="PGDH_like_3"/>
    <property type="match status" value="1"/>
</dbReference>
<comment type="pathway">
    <text evidence="2">Amino-acid biosynthesis; L-serine biosynthesis; L-serine from 3-phospho-D-glycerate: step 1/3.</text>
</comment>
<evidence type="ECO:0000313" key="14">
    <source>
        <dbReference type="EMBL" id="MBU9728194.1"/>
    </source>
</evidence>
<dbReference type="InterPro" id="IPR036291">
    <property type="entry name" value="NAD(P)-bd_dom_sf"/>
</dbReference>
<dbReference type="CDD" id="cd04901">
    <property type="entry name" value="ACT_3PGDH"/>
    <property type="match status" value="1"/>
</dbReference>
<evidence type="ECO:0000256" key="5">
    <source>
        <dbReference type="ARBA" id="ARBA00013143"/>
    </source>
</evidence>
<dbReference type="PROSITE" id="PS00065">
    <property type="entry name" value="D_2_HYDROXYACID_DH_1"/>
    <property type="match status" value="1"/>
</dbReference>
<dbReference type="InterPro" id="IPR006139">
    <property type="entry name" value="D-isomer_2_OHA_DH_cat_dom"/>
</dbReference>
<dbReference type="InterPro" id="IPR002912">
    <property type="entry name" value="ACT_dom"/>
</dbReference>
<dbReference type="InterPro" id="IPR006140">
    <property type="entry name" value="D-isomer_DH_NAD-bd"/>
</dbReference>
<dbReference type="Pfam" id="PF00389">
    <property type="entry name" value="2-Hacid_dh"/>
    <property type="match status" value="1"/>
</dbReference>
<name>A0ABS6KCF2_9FIRM</name>
<sequence length="388" mass="42289">MFKYKCLNPIAKVGLDLFSDEYERVEEFAEADAVLVRSASVHDLELPDTLEAIARAGAGVNNIPLDKCAEKGIVVFNTPGANANGVKELVIAGMLLAARDVIGGINWVQKERENPDIAKATEKAKKAFAGNEIEGKTLGIIGLGAIGVKVANAATHLGMNVLGYDPYISVDAAWNLSRSIKHIKKVEDIYSECDYITIHVPLTDGTRQMINQDAIEMMKDDVVVLNFSRDTLVDEDAMLSALENGKIKRYVTDFPNPKVANAKGVLVIPHLGASTEESEDNCAVMAVKELVDYMENGNVNNSVNYPSCNMGVCNSVSRVAINHRNVKNMLGQFTNMLAEADVNITNMVNKSKGDYAYTLLDLETAVNKEVIEKLRAVDGVLKVRVIKK</sequence>
<dbReference type="EC" id="1.1.1.95" evidence="5"/>
<dbReference type="PANTHER" id="PTHR42938:SF47">
    <property type="entry name" value="HYDROXYPYRUVATE REDUCTASE"/>
    <property type="match status" value="1"/>
</dbReference>
<comment type="caution">
    <text evidence="14">The sequence shown here is derived from an EMBL/GenBank/DDBJ whole genome shotgun (WGS) entry which is preliminary data.</text>
</comment>
<dbReference type="Proteomes" id="UP001314681">
    <property type="component" value="Unassembled WGS sequence"/>
</dbReference>
<comment type="function">
    <text evidence="1">Catalyzes the reversible oxidation of 3-phospho-D-glycerate to 3-phosphonooxypyruvate, the first step of the phosphorylated L-serine biosynthesis pathway. Also catalyzes the reversible oxidation of 2-hydroxyglutarate to 2-oxoglutarate.</text>
</comment>
<evidence type="ECO:0000256" key="12">
    <source>
        <dbReference type="RuleBase" id="RU003719"/>
    </source>
</evidence>
<evidence type="ECO:0000256" key="4">
    <source>
        <dbReference type="ARBA" id="ARBA00013001"/>
    </source>
</evidence>
<evidence type="ECO:0000256" key="3">
    <source>
        <dbReference type="ARBA" id="ARBA00005854"/>
    </source>
</evidence>
<organism evidence="14 15">
    <name type="scientific">Diplocloster modestus</name>
    <dbReference type="NCBI Taxonomy" id="2850322"/>
    <lineage>
        <taxon>Bacteria</taxon>
        <taxon>Bacillati</taxon>
        <taxon>Bacillota</taxon>
        <taxon>Clostridia</taxon>
        <taxon>Lachnospirales</taxon>
        <taxon>Lachnospiraceae</taxon>
        <taxon>Diplocloster</taxon>
    </lineage>
</organism>
<evidence type="ECO:0000256" key="6">
    <source>
        <dbReference type="ARBA" id="ARBA00021582"/>
    </source>
</evidence>
<keyword evidence="7 12" id="KW-0560">Oxidoreductase</keyword>
<dbReference type="EC" id="1.1.1.399" evidence="4"/>
<evidence type="ECO:0000256" key="1">
    <source>
        <dbReference type="ARBA" id="ARBA00003800"/>
    </source>
</evidence>
<comment type="catalytic activity">
    <reaction evidence="10">
        <text>(R)-2-hydroxyglutarate + NAD(+) = 2-oxoglutarate + NADH + H(+)</text>
        <dbReference type="Rhea" id="RHEA:49612"/>
        <dbReference type="ChEBI" id="CHEBI:15378"/>
        <dbReference type="ChEBI" id="CHEBI:15801"/>
        <dbReference type="ChEBI" id="CHEBI:16810"/>
        <dbReference type="ChEBI" id="CHEBI:57540"/>
        <dbReference type="ChEBI" id="CHEBI:57945"/>
        <dbReference type="EC" id="1.1.1.399"/>
    </reaction>
</comment>
<evidence type="ECO:0000256" key="9">
    <source>
        <dbReference type="ARBA" id="ARBA00030455"/>
    </source>
</evidence>
<reference evidence="14 15" key="1">
    <citation type="submission" date="2021-06" db="EMBL/GenBank/DDBJ databases">
        <title>Description of novel taxa of the family Lachnospiraceae.</title>
        <authorList>
            <person name="Chaplin A.V."/>
            <person name="Sokolova S.R."/>
            <person name="Pikina A.P."/>
            <person name="Korzhanova M."/>
            <person name="Belova V."/>
            <person name="Korostin D."/>
            <person name="Efimov B.A."/>
        </authorList>
    </citation>
    <scope>NUCLEOTIDE SEQUENCE [LARGE SCALE GENOMIC DNA]</scope>
    <source>
        <strain evidence="14 15">ASD4241</strain>
    </source>
</reference>
<evidence type="ECO:0000256" key="8">
    <source>
        <dbReference type="ARBA" id="ARBA00023027"/>
    </source>
</evidence>
<dbReference type="Gene3D" id="3.40.50.720">
    <property type="entry name" value="NAD(P)-binding Rossmann-like Domain"/>
    <property type="match status" value="2"/>
</dbReference>
<evidence type="ECO:0000256" key="11">
    <source>
        <dbReference type="ARBA" id="ARBA00048731"/>
    </source>
</evidence>
<protein>
    <recommendedName>
        <fullName evidence="6">D-3-phosphoglycerate dehydrogenase</fullName>
        <ecNumber evidence="4">1.1.1.399</ecNumber>
        <ecNumber evidence="5">1.1.1.95</ecNumber>
    </recommendedName>
    <alternativeName>
        <fullName evidence="9">2-oxoglutarate reductase</fullName>
    </alternativeName>
</protein>
<evidence type="ECO:0000256" key="10">
    <source>
        <dbReference type="ARBA" id="ARBA00048126"/>
    </source>
</evidence>
<dbReference type="SUPFAM" id="SSF52283">
    <property type="entry name" value="Formate/glycerate dehydrogenase catalytic domain-like"/>
    <property type="match status" value="1"/>
</dbReference>
<comment type="catalytic activity">
    <reaction evidence="11">
        <text>(2R)-3-phosphoglycerate + NAD(+) = 3-phosphooxypyruvate + NADH + H(+)</text>
        <dbReference type="Rhea" id="RHEA:12641"/>
        <dbReference type="ChEBI" id="CHEBI:15378"/>
        <dbReference type="ChEBI" id="CHEBI:18110"/>
        <dbReference type="ChEBI" id="CHEBI:57540"/>
        <dbReference type="ChEBI" id="CHEBI:57945"/>
        <dbReference type="ChEBI" id="CHEBI:58272"/>
        <dbReference type="EC" id="1.1.1.95"/>
    </reaction>
</comment>
<dbReference type="RefSeq" id="WP_158354983.1">
    <property type="nucleotide sequence ID" value="NZ_JAHQCX010000017.1"/>
</dbReference>
<dbReference type="Gene3D" id="3.30.70.260">
    <property type="match status" value="1"/>
</dbReference>
<evidence type="ECO:0000256" key="7">
    <source>
        <dbReference type="ARBA" id="ARBA00023002"/>
    </source>
</evidence>
<gene>
    <name evidence="14" type="ORF">KTH90_19515</name>
</gene>
<dbReference type="PROSITE" id="PS51671">
    <property type="entry name" value="ACT"/>
    <property type="match status" value="1"/>
</dbReference>
<dbReference type="InterPro" id="IPR045865">
    <property type="entry name" value="ACT-like_dom_sf"/>
</dbReference>
<accession>A0ABS6KCF2</accession>
<evidence type="ECO:0000256" key="2">
    <source>
        <dbReference type="ARBA" id="ARBA00005216"/>
    </source>
</evidence>
<dbReference type="SUPFAM" id="SSF51735">
    <property type="entry name" value="NAD(P)-binding Rossmann-fold domains"/>
    <property type="match status" value="1"/>
</dbReference>
<evidence type="ECO:0000259" key="13">
    <source>
        <dbReference type="PROSITE" id="PS51671"/>
    </source>
</evidence>
<evidence type="ECO:0000313" key="15">
    <source>
        <dbReference type="Proteomes" id="UP001314681"/>
    </source>
</evidence>
<comment type="similarity">
    <text evidence="3 12">Belongs to the D-isomer specific 2-hydroxyacid dehydrogenase family.</text>
</comment>
<dbReference type="Pfam" id="PF02826">
    <property type="entry name" value="2-Hacid_dh_C"/>
    <property type="match status" value="1"/>
</dbReference>
<dbReference type="SUPFAM" id="SSF55021">
    <property type="entry name" value="ACT-like"/>
    <property type="match status" value="1"/>
</dbReference>
<dbReference type="InterPro" id="IPR029752">
    <property type="entry name" value="D-isomer_DH_CS1"/>
</dbReference>
<proteinExistence type="inferred from homology"/>
<dbReference type="PANTHER" id="PTHR42938">
    <property type="entry name" value="FORMATE DEHYDROGENASE 1"/>
    <property type="match status" value="1"/>
</dbReference>
<keyword evidence="15" id="KW-1185">Reference proteome</keyword>
<feature type="domain" description="ACT" evidence="13">
    <location>
        <begin position="318"/>
        <end position="388"/>
    </location>
</feature>